<feature type="transmembrane region" description="Helical" evidence="6">
    <location>
        <begin position="318"/>
        <end position="341"/>
    </location>
</feature>
<keyword evidence="2 6" id="KW-0812">Transmembrane</keyword>
<evidence type="ECO:0000256" key="2">
    <source>
        <dbReference type="ARBA" id="ARBA00022692"/>
    </source>
</evidence>
<keyword evidence="4 6" id="KW-0472">Membrane</keyword>
<dbReference type="InterPro" id="IPR000832">
    <property type="entry name" value="GPCR_2_secretin-like"/>
</dbReference>
<evidence type="ECO:0000256" key="3">
    <source>
        <dbReference type="ARBA" id="ARBA00022989"/>
    </source>
</evidence>
<comment type="subcellular location">
    <subcellularLocation>
        <location evidence="1">Membrane</location>
        <topology evidence="1">Multi-pass membrane protein</topology>
    </subcellularLocation>
</comment>
<dbReference type="EMBL" id="FN653040">
    <property type="protein sequence ID" value="CBY19404.1"/>
    <property type="molecule type" value="Genomic_DNA"/>
</dbReference>
<feature type="transmembrane region" description="Helical" evidence="6">
    <location>
        <begin position="483"/>
        <end position="505"/>
    </location>
</feature>
<accession>E4XE14</accession>
<evidence type="ECO:0000256" key="5">
    <source>
        <dbReference type="SAM" id="MobiDB-lite"/>
    </source>
</evidence>
<evidence type="ECO:0000256" key="6">
    <source>
        <dbReference type="SAM" id="Phobius"/>
    </source>
</evidence>
<dbReference type="InParanoid" id="E4XE14"/>
<evidence type="ECO:0000313" key="8">
    <source>
        <dbReference type="Proteomes" id="UP000001307"/>
    </source>
</evidence>
<sequence length="528" mass="61896">MSEEPEKFTDRPTSQDYSSTPATDRSWTDDGIKGTRQNRTREVYKGRENEAALFYCNYVEKIHHCLDSEKQMHPELLQSNTNCPAKVQFSMYGAVCFPEIERNQSFCDKEQRFLTKCMPVYDDEGDYENPQPTKWPHFAFFIDNFTVTAESLCLIHSLSYSIALWSIIYTEFVDGQLRINQGDSAVFNVYFIFCDHFPYLSQDEGGWLKNLYSHHTWEADDKEFIEHVNKRECGDYDHSLMLPDRMYLEWCQTPDTNNSIKGSFYPCITEKAFEEKHPNYASEILRDMVYLGLPFIAFILTSSTTLVLVKFFRRSKRILVYINMFLSMSLFSLCYVVNIWIYRQYAKMRLENSEKIINVLGTYINSLMEGKHPGHNGTEELFLMQHDLFLEPKHCNTSHEEQHYTQMNCSTLDYLEDKAEKAGCGREEFRDDKSSLATYCIIFGLLESYFWMTKFTWFILQAVYLVMLNLCTYNSLSIFQSNMFIWIGWLAPLPFLAGFASNFFFSKTSSMTIPTTIFSVARRRTALM</sequence>
<keyword evidence="8" id="KW-1185">Reference proteome</keyword>
<protein>
    <recommendedName>
        <fullName evidence="9">G-protein coupled receptors family 2 profile 2 domain-containing protein</fullName>
    </recommendedName>
</protein>
<feature type="transmembrane region" description="Helical" evidence="6">
    <location>
        <begin position="289"/>
        <end position="312"/>
    </location>
</feature>
<feature type="compositionally biased region" description="Polar residues" evidence="5">
    <location>
        <begin position="11"/>
        <end position="25"/>
    </location>
</feature>
<dbReference type="Proteomes" id="UP000001307">
    <property type="component" value="Unassembled WGS sequence"/>
</dbReference>
<dbReference type="GO" id="GO:0016020">
    <property type="term" value="C:membrane"/>
    <property type="evidence" value="ECO:0007669"/>
    <property type="project" value="UniProtKB-SubCell"/>
</dbReference>
<dbReference type="GO" id="GO:0004930">
    <property type="term" value="F:G protein-coupled receptor activity"/>
    <property type="evidence" value="ECO:0007669"/>
    <property type="project" value="InterPro"/>
</dbReference>
<proteinExistence type="predicted"/>
<organism evidence="7">
    <name type="scientific">Oikopleura dioica</name>
    <name type="common">Tunicate</name>
    <dbReference type="NCBI Taxonomy" id="34765"/>
    <lineage>
        <taxon>Eukaryota</taxon>
        <taxon>Metazoa</taxon>
        <taxon>Chordata</taxon>
        <taxon>Tunicata</taxon>
        <taxon>Appendicularia</taxon>
        <taxon>Copelata</taxon>
        <taxon>Oikopleuridae</taxon>
        <taxon>Oikopleura</taxon>
    </lineage>
</organism>
<feature type="transmembrane region" description="Helical" evidence="6">
    <location>
        <begin position="436"/>
        <end position="452"/>
    </location>
</feature>
<feature type="compositionally biased region" description="Basic and acidic residues" evidence="5">
    <location>
        <begin position="1"/>
        <end position="10"/>
    </location>
</feature>
<evidence type="ECO:0000256" key="4">
    <source>
        <dbReference type="ARBA" id="ARBA00023136"/>
    </source>
</evidence>
<gene>
    <name evidence="7" type="ORF">GSOID_T00008415001</name>
</gene>
<dbReference type="AlphaFoldDB" id="E4XE14"/>
<evidence type="ECO:0000313" key="7">
    <source>
        <dbReference type="EMBL" id="CBY19404.1"/>
    </source>
</evidence>
<name>E4XE14_OIKDI</name>
<evidence type="ECO:0008006" key="9">
    <source>
        <dbReference type="Google" id="ProtNLM"/>
    </source>
</evidence>
<dbReference type="OrthoDB" id="10426530at2759"/>
<dbReference type="Pfam" id="PF00002">
    <property type="entry name" value="7tm_2"/>
    <property type="match status" value="1"/>
</dbReference>
<feature type="region of interest" description="Disordered" evidence="5">
    <location>
        <begin position="1"/>
        <end position="34"/>
    </location>
</feature>
<reference evidence="7" key="1">
    <citation type="journal article" date="2010" name="Science">
        <title>Plasticity of animal genome architecture unmasked by rapid evolution of a pelagic tunicate.</title>
        <authorList>
            <person name="Denoeud F."/>
            <person name="Henriet S."/>
            <person name="Mungpakdee S."/>
            <person name="Aury J.M."/>
            <person name="Da Silva C."/>
            <person name="Brinkmann H."/>
            <person name="Mikhaleva J."/>
            <person name="Olsen L.C."/>
            <person name="Jubin C."/>
            <person name="Canestro C."/>
            <person name="Bouquet J.M."/>
            <person name="Danks G."/>
            <person name="Poulain J."/>
            <person name="Campsteijn C."/>
            <person name="Adamski M."/>
            <person name="Cross I."/>
            <person name="Yadetie F."/>
            <person name="Muffato M."/>
            <person name="Louis A."/>
            <person name="Butcher S."/>
            <person name="Tsagkogeorga G."/>
            <person name="Konrad A."/>
            <person name="Singh S."/>
            <person name="Jensen M.F."/>
            <person name="Cong E.H."/>
            <person name="Eikeseth-Otteraa H."/>
            <person name="Noel B."/>
            <person name="Anthouard V."/>
            <person name="Porcel B.M."/>
            <person name="Kachouri-Lafond R."/>
            <person name="Nishino A."/>
            <person name="Ugolini M."/>
            <person name="Chourrout P."/>
            <person name="Nishida H."/>
            <person name="Aasland R."/>
            <person name="Huzurbazar S."/>
            <person name="Westhof E."/>
            <person name="Delsuc F."/>
            <person name="Lehrach H."/>
            <person name="Reinhardt R."/>
            <person name="Weissenbach J."/>
            <person name="Roy S.W."/>
            <person name="Artiguenave F."/>
            <person name="Postlethwait J.H."/>
            <person name="Manak J.R."/>
            <person name="Thompson E.M."/>
            <person name="Jaillon O."/>
            <person name="Du Pasquier L."/>
            <person name="Boudinot P."/>
            <person name="Liberles D.A."/>
            <person name="Volff J.N."/>
            <person name="Philippe H."/>
            <person name="Lenhard B."/>
            <person name="Roest Crollius H."/>
            <person name="Wincker P."/>
            <person name="Chourrout D."/>
        </authorList>
    </citation>
    <scope>NUCLEOTIDE SEQUENCE [LARGE SCALE GENOMIC DNA]</scope>
</reference>
<feature type="transmembrane region" description="Helical" evidence="6">
    <location>
        <begin position="458"/>
        <end position="476"/>
    </location>
</feature>
<keyword evidence="3 6" id="KW-1133">Transmembrane helix</keyword>
<evidence type="ECO:0000256" key="1">
    <source>
        <dbReference type="ARBA" id="ARBA00004141"/>
    </source>
</evidence>